<dbReference type="NCBIfam" id="TIGR00813">
    <property type="entry name" value="sss"/>
    <property type="match status" value="1"/>
</dbReference>
<dbReference type="InterPro" id="IPR001734">
    <property type="entry name" value="Na/solute_symporter"/>
</dbReference>
<feature type="transmembrane region" description="Helical" evidence="12">
    <location>
        <begin position="12"/>
        <end position="34"/>
    </location>
</feature>
<protein>
    <submittedName>
        <fullName evidence="14">Sodium-coupled monocarboxylate transporter 2-like</fullName>
    </submittedName>
</protein>
<evidence type="ECO:0000256" key="6">
    <source>
        <dbReference type="ARBA" id="ARBA00022989"/>
    </source>
</evidence>
<dbReference type="PROSITE" id="PS50283">
    <property type="entry name" value="NA_SOLUT_SYMP_3"/>
    <property type="match status" value="1"/>
</dbReference>
<keyword evidence="8" id="KW-0406">Ion transport</keyword>
<keyword evidence="13" id="KW-1185">Reference proteome</keyword>
<feature type="transmembrane region" description="Helical" evidence="12">
    <location>
        <begin position="322"/>
        <end position="343"/>
    </location>
</feature>
<keyword evidence="9 12" id="KW-0472">Membrane</keyword>
<feature type="transmembrane region" description="Helical" evidence="12">
    <location>
        <begin position="264"/>
        <end position="283"/>
    </location>
</feature>
<feature type="transmembrane region" description="Helical" evidence="12">
    <location>
        <begin position="289"/>
        <end position="310"/>
    </location>
</feature>
<feature type="transmembrane region" description="Helical" evidence="12">
    <location>
        <begin position="71"/>
        <end position="89"/>
    </location>
</feature>
<keyword evidence="3" id="KW-0813">Transport</keyword>
<dbReference type="Pfam" id="PF00474">
    <property type="entry name" value="SSF"/>
    <property type="match status" value="1"/>
</dbReference>
<evidence type="ECO:0000256" key="4">
    <source>
        <dbReference type="ARBA" id="ARBA00022475"/>
    </source>
</evidence>
<evidence type="ECO:0000256" key="8">
    <source>
        <dbReference type="ARBA" id="ARBA00023065"/>
    </source>
</evidence>
<evidence type="ECO:0000256" key="12">
    <source>
        <dbReference type="SAM" id="Phobius"/>
    </source>
</evidence>
<comment type="subcellular location">
    <subcellularLocation>
        <location evidence="1">Cell membrane</location>
        <topology evidence="1">Multi-pass membrane protein</topology>
    </subcellularLocation>
</comment>
<keyword evidence="5 12" id="KW-0812">Transmembrane</keyword>
<reference evidence="14" key="1">
    <citation type="submission" date="2025-08" db="UniProtKB">
        <authorList>
            <consortium name="RefSeq"/>
        </authorList>
    </citation>
    <scope>IDENTIFICATION</scope>
    <source>
        <tissue evidence="14">Whole Larva</tissue>
    </source>
</reference>
<evidence type="ECO:0000313" key="13">
    <source>
        <dbReference type="Proteomes" id="UP000695000"/>
    </source>
</evidence>
<sequence>MRFSARIRRFASSLYTFNMLSYLPIVVYVPALVLSQVTGFPIHAITVSVSVVCIFYTTIGGIKAVVWTDALQTVVMIGSVVAIIIIGTANSGGIKHVIEECNNGDLFDIDYSMDLTVKDTVWSLLIASTFYWVNFIAVGQSSVQKCLALPTFKEIKKAFFIFAIGWSILLLGSVYIGLLIYAKYNKCDPLLTKKIQVADQILPYYILDVISKVPGLGGLFIASIFSGGISTLSAAMNALSCTIYNDFVAVYMPPEYPQKKVGNILKLIVVLVGIICTVLVFIIEQLGSILPLVVSLPSISAGPLIGLFLVGMLVPSVNSKGALYGSVSAVIVLILMVFGSFYYKMQKFITFETKPTSTESCSTTFNVTSMFHPKETDWKPFYLFRISFYYYNLIGLCIVFIIGWIVSYFSKADQKQVEKKLISPFMHWAMLENLLPPTYSAVNENLELTQDATVNE</sequence>
<keyword evidence="7" id="KW-0915">Sodium</keyword>
<feature type="transmembrane region" description="Helical" evidence="12">
    <location>
        <begin position="219"/>
        <end position="244"/>
    </location>
</feature>
<dbReference type="PANTHER" id="PTHR42985:SF21">
    <property type="entry name" value="SODIUM-DEPENDENT MULTIVITAMIN TRANSPORTER-LIKE PROTEIN"/>
    <property type="match status" value="1"/>
</dbReference>
<evidence type="ECO:0000256" key="5">
    <source>
        <dbReference type="ARBA" id="ARBA00022692"/>
    </source>
</evidence>
<evidence type="ECO:0000256" key="11">
    <source>
        <dbReference type="RuleBase" id="RU362091"/>
    </source>
</evidence>
<gene>
    <name evidence="14" type="primary">LOC108557806</name>
</gene>
<evidence type="ECO:0000256" key="1">
    <source>
        <dbReference type="ARBA" id="ARBA00004651"/>
    </source>
</evidence>
<dbReference type="Gene3D" id="1.20.1730.10">
    <property type="entry name" value="Sodium/glucose cotransporter"/>
    <property type="match status" value="1"/>
</dbReference>
<organism evidence="13 14">
    <name type="scientific">Nicrophorus vespilloides</name>
    <name type="common">Boreal carrion beetle</name>
    <dbReference type="NCBI Taxonomy" id="110193"/>
    <lineage>
        <taxon>Eukaryota</taxon>
        <taxon>Metazoa</taxon>
        <taxon>Ecdysozoa</taxon>
        <taxon>Arthropoda</taxon>
        <taxon>Hexapoda</taxon>
        <taxon>Insecta</taxon>
        <taxon>Pterygota</taxon>
        <taxon>Neoptera</taxon>
        <taxon>Endopterygota</taxon>
        <taxon>Coleoptera</taxon>
        <taxon>Polyphaga</taxon>
        <taxon>Staphyliniformia</taxon>
        <taxon>Silphidae</taxon>
        <taxon>Nicrophorinae</taxon>
        <taxon>Nicrophorus</taxon>
    </lineage>
</organism>
<comment type="similarity">
    <text evidence="2 11">Belongs to the sodium:solute symporter (SSF) (TC 2.A.21) family.</text>
</comment>
<evidence type="ECO:0000256" key="7">
    <source>
        <dbReference type="ARBA" id="ARBA00023053"/>
    </source>
</evidence>
<feature type="transmembrane region" description="Helical" evidence="12">
    <location>
        <begin position="40"/>
        <end position="59"/>
    </location>
</feature>
<evidence type="ECO:0000256" key="3">
    <source>
        <dbReference type="ARBA" id="ARBA00022448"/>
    </source>
</evidence>
<dbReference type="Proteomes" id="UP000695000">
    <property type="component" value="Unplaced"/>
</dbReference>
<dbReference type="GeneID" id="108557806"/>
<proteinExistence type="inferred from homology"/>
<dbReference type="InterPro" id="IPR051163">
    <property type="entry name" value="Sodium:Solute_Symporter_SSF"/>
</dbReference>
<accession>A0ABM1M5W2</accession>
<dbReference type="RefSeq" id="XP_017769962.1">
    <property type="nucleotide sequence ID" value="XM_017914473.1"/>
</dbReference>
<evidence type="ECO:0000256" key="9">
    <source>
        <dbReference type="ARBA" id="ARBA00023136"/>
    </source>
</evidence>
<keyword evidence="4" id="KW-1003">Cell membrane</keyword>
<keyword evidence="10" id="KW-0739">Sodium transport</keyword>
<evidence type="ECO:0000313" key="14">
    <source>
        <dbReference type="RefSeq" id="XP_017769962.1"/>
    </source>
</evidence>
<name>A0ABM1M5W2_NICVS</name>
<evidence type="ECO:0000256" key="2">
    <source>
        <dbReference type="ARBA" id="ARBA00006434"/>
    </source>
</evidence>
<keyword evidence="6 12" id="KW-1133">Transmembrane helix</keyword>
<dbReference type="PANTHER" id="PTHR42985">
    <property type="entry name" value="SODIUM-COUPLED MONOCARBOXYLATE TRANSPORTER"/>
    <property type="match status" value="1"/>
</dbReference>
<feature type="transmembrane region" description="Helical" evidence="12">
    <location>
        <begin position="159"/>
        <end position="182"/>
    </location>
</feature>
<feature type="transmembrane region" description="Helical" evidence="12">
    <location>
        <begin position="388"/>
        <end position="410"/>
    </location>
</feature>
<evidence type="ECO:0000256" key="10">
    <source>
        <dbReference type="ARBA" id="ARBA00023201"/>
    </source>
</evidence>
<feature type="transmembrane region" description="Helical" evidence="12">
    <location>
        <begin position="120"/>
        <end position="138"/>
    </location>
</feature>
<dbReference type="InterPro" id="IPR038377">
    <property type="entry name" value="Na/Glc_symporter_sf"/>
</dbReference>